<dbReference type="PRINTS" id="PR00732">
    <property type="entry name" value="GLHYDRLASE4"/>
</dbReference>
<evidence type="ECO:0000256" key="9">
    <source>
        <dbReference type="PIRSR" id="PIRSR601088-2"/>
    </source>
</evidence>
<dbReference type="InterPro" id="IPR001088">
    <property type="entry name" value="Glyco_hydro_4"/>
</dbReference>
<keyword evidence="4 12" id="KW-0378">Hydrolase</keyword>
<dbReference type="EC" id="3.2.1.22" evidence="14"/>
<reference evidence="14" key="1">
    <citation type="submission" date="2020-02" db="EMBL/GenBank/DDBJ databases">
        <authorList>
            <person name="Meier V. D."/>
        </authorList>
    </citation>
    <scope>NUCLEOTIDE SEQUENCE</scope>
    <source>
        <strain evidence="14">AVDCRST_MAG73</strain>
    </source>
</reference>
<comment type="cofactor">
    <cofactor evidence="12">
        <name>NAD(+)</name>
        <dbReference type="ChEBI" id="CHEBI:57540"/>
    </cofactor>
    <text evidence="12">Binds 1 NAD(+) per subunit.</text>
</comment>
<dbReference type="PANTHER" id="PTHR32092">
    <property type="entry name" value="6-PHOSPHO-BETA-GLUCOSIDASE-RELATED"/>
    <property type="match status" value="1"/>
</dbReference>
<evidence type="ECO:0000256" key="12">
    <source>
        <dbReference type="RuleBase" id="RU361152"/>
    </source>
</evidence>
<dbReference type="GO" id="GO:0004557">
    <property type="term" value="F:alpha-galactosidase activity"/>
    <property type="evidence" value="ECO:0007669"/>
    <property type="project" value="UniProtKB-EC"/>
</dbReference>
<evidence type="ECO:0000256" key="5">
    <source>
        <dbReference type="ARBA" id="ARBA00023027"/>
    </source>
</evidence>
<dbReference type="GO" id="GO:0016616">
    <property type="term" value="F:oxidoreductase activity, acting on the CH-OH group of donors, NAD or NADP as acceptor"/>
    <property type="evidence" value="ECO:0007669"/>
    <property type="project" value="InterPro"/>
</dbReference>
<keyword evidence="8 12" id="KW-0326">Glycosidase</keyword>
<protein>
    <submittedName>
        <fullName evidence="14">GH4</fullName>
        <ecNumber evidence="14">3.2.1.22</ecNumber>
    </submittedName>
</protein>
<evidence type="ECO:0000256" key="11">
    <source>
        <dbReference type="PIRSR" id="PIRSR601088-4"/>
    </source>
</evidence>
<feature type="binding site" evidence="9">
    <location>
        <position position="149"/>
    </location>
    <ligand>
        <name>substrate</name>
    </ligand>
</feature>
<dbReference type="SUPFAM" id="SSF56327">
    <property type="entry name" value="LDH C-terminal domain-like"/>
    <property type="match status" value="1"/>
</dbReference>
<comment type="similarity">
    <text evidence="2 12">Belongs to the glycosyl hydrolase 4 family.</text>
</comment>
<feature type="site" description="Increases basicity of active site Tyr" evidence="11">
    <location>
        <position position="111"/>
    </location>
</feature>
<evidence type="ECO:0000256" key="1">
    <source>
        <dbReference type="ARBA" id="ARBA00001936"/>
    </source>
</evidence>
<keyword evidence="10" id="KW-0170">Cobalt</keyword>
<gene>
    <name evidence="14" type="ORF">AVDCRST_MAG73-870</name>
</gene>
<evidence type="ECO:0000313" key="14">
    <source>
        <dbReference type="EMBL" id="CAA9529938.1"/>
    </source>
</evidence>
<dbReference type="GO" id="GO:0046872">
    <property type="term" value="F:metal ion binding"/>
    <property type="evidence" value="ECO:0007669"/>
    <property type="project" value="UniProtKB-KW"/>
</dbReference>
<feature type="binding site" evidence="10">
    <location>
        <position position="170"/>
    </location>
    <ligand>
        <name>Mn(2+)</name>
        <dbReference type="ChEBI" id="CHEBI:29035"/>
    </ligand>
</feature>
<keyword evidence="3 10" id="KW-0479">Metal-binding</keyword>
<evidence type="ECO:0000256" key="3">
    <source>
        <dbReference type="ARBA" id="ARBA00022723"/>
    </source>
</evidence>
<keyword evidence="10" id="KW-0408">Iron</keyword>
<dbReference type="EMBL" id="CADCWE010000047">
    <property type="protein sequence ID" value="CAA9529938.1"/>
    <property type="molecule type" value="Genomic_DNA"/>
</dbReference>
<name>A0A6J4TQW8_9BACT</name>
<comment type="cofactor">
    <cofactor evidence="1">
        <name>Mn(2+)</name>
        <dbReference type="ChEBI" id="CHEBI:29035"/>
    </cofactor>
</comment>
<proteinExistence type="inferred from homology"/>
<dbReference type="Pfam" id="PF11975">
    <property type="entry name" value="Glyco_hydro_4C"/>
    <property type="match status" value="1"/>
</dbReference>
<dbReference type="InterPro" id="IPR015955">
    <property type="entry name" value="Lactate_DH/Glyco_Ohase_4_C"/>
</dbReference>
<keyword evidence="5 12" id="KW-0520">NAD</keyword>
<dbReference type="InterPro" id="IPR022616">
    <property type="entry name" value="Glyco_hydro_4_C"/>
</dbReference>
<keyword evidence="6 10" id="KW-0464">Manganese</keyword>
<dbReference type="SUPFAM" id="SSF51735">
    <property type="entry name" value="NAD(P)-binding Rossmann-fold domains"/>
    <property type="match status" value="1"/>
</dbReference>
<feature type="domain" description="Glycosyl hydrolase family 4 C-terminal" evidence="13">
    <location>
        <begin position="195"/>
        <end position="425"/>
    </location>
</feature>
<keyword evidence="7" id="KW-0119">Carbohydrate metabolism</keyword>
<evidence type="ECO:0000259" key="13">
    <source>
        <dbReference type="Pfam" id="PF11975"/>
    </source>
</evidence>
<dbReference type="Pfam" id="PF02056">
    <property type="entry name" value="Glyco_hydro_4"/>
    <property type="match status" value="1"/>
</dbReference>
<dbReference type="AlphaFoldDB" id="A0A6J4TQW8"/>
<dbReference type="PANTHER" id="PTHR32092:SF6">
    <property type="entry name" value="ALPHA-GALACTOSIDASE"/>
    <property type="match status" value="1"/>
</dbReference>
<dbReference type="Gene3D" id="3.90.1820.10">
    <property type="entry name" value="AglA-like glucosidase"/>
    <property type="match status" value="1"/>
</dbReference>
<keyword evidence="10" id="KW-0533">Nickel</keyword>
<organism evidence="14">
    <name type="scientific">uncultured Thermomicrobiales bacterium</name>
    <dbReference type="NCBI Taxonomy" id="1645740"/>
    <lineage>
        <taxon>Bacteria</taxon>
        <taxon>Pseudomonadati</taxon>
        <taxon>Thermomicrobiota</taxon>
        <taxon>Thermomicrobia</taxon>
        <taxon>Thermomicrobiales</taxon>
        <taxon>environmental samples</taxon>
    </lineage>
</organism>
<evidence type="ECO:0000256" key="4">
    <source>
        <dbReference type="ARBA" id="ARBA00022801"/>
    </source>
</evidence>
<evidence type="ECO:0000256" key="8">
    <source>
        <dbReference type="ARBA" id="ARBA00023295"/>
    </source>
</evidence>
<evidence type="ECO:0000256" key="7">
    <source>
        <dbReference type="ARBA" id="ARBA00023277"/>
    </source>
</evidence>
<evidence type="ECO:0000256" key="10">
    <source>
        <dbReference type="PIRSR" id="PIRSR601088-3"/>
    </source>
</evidence>
<evidence type="ECO:0000256" key="6">
    <source>
        <dbReference type="ARBA" id="ARBA00023211"/>
    </source>
</evidence>
<evidence type="ECO:0000256" key="2">
    <source>
        <dbReference type="ARBA" id="ARBA00010141"/>
    </source>
</evidence>
<dbReference type="GO" id="GO:0005975">
    <property type="term" value="P:carbohydrate metabolic process"/>
    <property type="evidence" value="ECO:0007669"/>
    <property type="project" value="InterPro"/>
</dbReference>
<dbReference type="InterPro" id="IPR036291">
    <property type="entry name" value="NAD(P)-bd_dom_sf"/>
</dbReference>
<feature type="binding site" evidence="10">
    <location>
        <position position="200"/>
    </location>
    <ligand>
        <name>Mn(2+)</name>
        <dbReference type="ChEBI" id="CHEBI:29035"/>
    </ligand>
</feature>
<accession>A0A6J4TQW8</accession>
<dbReference type="InterPro" id="IPR053715">
    <property type="entry name" value="GH4_Enzyme_sf"/>
</dbReference>
<sequence>MNKIVLIGAGSAVFTRGLVADLILFDDLGPWELGLVDPDPVALETAEGLSRKMVEARGAGDRIAIRASADRRELLPGATVVVSTVGVGGRRAWETDVAIPRKYGVFQPVGDSVLPGGISRAMRVIPVLVDVANDVRTLCPDAWFFNYANPMTANCWAIREATGVPVVGLCHGLFHVERQLAEFLGAPPEEMTSLYAGLNHLTFVFDLRWNGEDAWPLVREKLAAERRANPEERSRFLGQTFAEGFAAADNPFAWSLFDAYGAYPAVNDRHVVEFFPERFPGGAYHGLTLGVDAFSHAEIVAWGDDRYAAMRHQALGEDPLDESIFDRTAGEHEQLLHILRSIKRDERGVFSVNVPNRGAVPNLPSDAVLELPAAATATGLRPLQIPDFPDTLAAVVVRKLAAVRLTVEAALTGDRRLFVEALLADGAVTDRAVATTMGEELLAAQRQYLPRFF</sequence>